<comment type="caution">
    <text evidence="1">The sequence shown here is derived from an EMBL/GenBank/DDBJ whole genome shotgun (WGS) entry which is preliminary data.</text>
</comment>
<evidence type="ECO:0000313" key="2">
    <source>
        <dbReference type="Proteomes" id="UP001218218"/>
    </source>
</evidence>
<sequence>MSRTAEYFWKESVKWWQHTGLSESDRYLPVVWESSDHLLKREFPFLGGGRDRLVYIGGDADGDTCTNKHVAWVRHEAWARRAGGSGGSEGSLQACRVRVTNSGRGRRSGERGKRGRHSEECGGVVWRRAGWWECANWAAGCGREVPREWERYSPGVVDMDQCGALCPEGVVRSGREWPEGSGSGNGWVWVMWDAVLWRSGRKWAGVGGVEAACSETGPMWAEWAAVFGFEGR</sequence>
<dbReference type="EMBL" id="JARIHO010000070">
    <property type="protein sequence ID" value="KAJ7312728.1"/>
    <property type="molecule type" value="Genomic_DNA"/>
</dbReference>
<gene>
    <name evidence="1" type="ORF">DFH08DRAFT_821894</name>
</gene>
<name>A0AAD6Z9X5_9AGAR</name>
<accession>A0AAD6Z9X5</accession>
<protein>
    <submittedName>
        <fullName evidence="1">Uncharacterized protein</fullName>
    </submittedName>
</protein>
<organism evidence="1 2">
    <name type="scientific">Mycena albidolilacea</name>
    <dbReference type="NCBI Taxonomy" id="1033008"/>
    <lineage>
        <taxon>Eukaryota</taxon>
        <taxon>Fungi</taxon>
        <taxon>Dikarya</taxon>
        <taxon>Basidiomycota</taxon>
        <taxon>Agaricomycotina</taxon>
        <taxon>Agaricomycetes</taxon>
        <taxon>Agaricomycetidae</taxon>
        <taxon>Agaricales</taxon>
        <taxon>Marasmiineae</taxon>
        <taxon>Mycenaceae</taxon>
        <taxon>Mycena</taxon>
    </lineage>
</organism>
<evidence type="ECO:0000313" key="1">
    <source>
        <dbReference type="EMBL" id="KAJ7312728.1"/>
    </source>
</evidence>
<dbReference type="AlphaFoldDB" id="A0AAD6Z9X5"/>
<dbReference type="Proteomes" id="UP001218218">
    <property type="component" value="Unassembled WGS sequence"/>
</dbReference>
<reference evidence="1" key="1">
    <citation type="submission" date="2023-03" db="EMBL/GenBank/DDBJ databases">
        <title>Massive genome expansion in bonnet fungi (Mycena s.s.) driven by repeated elements and novel gene families across ecological guilds.</title>
        <authorList>
            <consortium name="Lawrence Berkeley National Laboratory"/>
            <person name="Harder C.B."/>
            <person name="Miyauchi S."/>
            <person name="Viragh M."/>
            <person name="Kuo A."/>
            <person name="Thoen E."/>
            <person name="Andreopoulos B."/>
            <person name="Lu D."/>
            <person name="Skrede I."/>
            <person name="Drula E."/>
            <person name="Henrissat B."/>
            <person name="Morin E."/>
            <person name="Kohler A."/>
            <person name="Barry K."/>
            <person name="LaButti K."/>
            <person name="Morin E."/>
            <person name="Salamov A."/>
            <person name="Lipzen A."/>
            <person name="Mereny Z."/>
            <person name="Hegedus B."/>
            <person name="Baldrian P."/>
            <person name="Stursova M."/>
            <person name="Weitz H."/>
            <person name="Taylor A."/>
            <person name="Grigoriev I.V."/>
            <person name="Nagy L.G."/>
            <person name="Martin F."/>
            <person name="Kauserud H."/>
        </authorList>
    </citation>
    <scope>NUCLEOTIDE SEQUENCE</scope>
    <source>
        <strain evidence="1">CBHHK002</strain>
    </source>
</reference>
<keyword evidence="2" id="KW-1185">Reference proteome</keyword>
<proteinExistence type="predicted"/>